<keyword evidence="9" id="KW-0906">Nuclear pore complex</keyword>
<reference evidence="13" key="1">
    <citation type="journal article" date="2013" name="PLoS Genet.">
        <title>The genome of Spraguea lophii and the basis of host-microsporidian interactions.</title>
        <authorList>
            <person name="Campbell S.E."/>
            <person name="Williams T.A."/>
            <person name="Yousuf A."/>
            <person name="Soanes D.M."/>
            <person name="Paszkiewicz K.H."/>
            <person name="Williams B.A.P."/>
        </authorList>
    </citation>
    <scope>NUCLEOTIDE SEQUENCE [LARGE SCALE GENOMIC DNA]</scope>
    <source>
        <strain evidence="13">42_110</strain>
    </source>
</reference>
<feature type="repeat" description="WD" evidence="11">
    <location>
        <begin position="134"/>
        <end position="164"/>
    </location>
</feature>
<dbReference type="InterPro" id="IPR037363">
    <property type="entry name" value="Sec13/Seh1_fam"/>
</dbReference>
<dbReference type="STRING" id="1358809.S7WCA6"/>
<keyword evidence="3" id="KW-0813">Transport</keyword>
<dbReference type="GO" id="GO:0051028">
    <property type="term" value="P:mRNA transport"/>
    <property type="evidence" value="ECO:0007669"/>
    <property type="project" value="UniProtKB-KW"/>
</dbReference>
<protein>
    <submittedName>
        <fullName evidence="12">SEC13 protein</fullName>
    </submittedName>
</protein>
<dbReference type="PANTHER" id="PTHR11024:SF2">
    <property type="entry name" value="PROTEIN SEC13 HOMOLOG"/>
    <property type="match status" value="1"/>
</dbReference>
<evidence type="ECO:0000256" key="10">
    <source>
        <dbReference type="ARBA" id="ARBA00023242"/>
    </source>
</evidence>
<accession>S7WCA6</accession>
<dbReference type="PROSITE" id="PS50082">
    <property type="entry name" value="WD_REPEATS_2"/>
    <property type="match status" value="2"/>
</dbReference>
<evidence type="ECO:0000256" key="2">
    <source>
        <dbReference type="ARBA" id="ARBA00010102"/>
    </source>
</evidence>
<dbReference type="VEuPathDB" id="MicrosporidiaDB:SLOPH_1606"/>
<gene>
    <name evidence="12" type="ORF">SLOPH_1606</name>
</gene>
<dbReference type="OrthoDB" id="364224at2759"/>
<evidence type="ECO:0000256" key="3">
    <source>
        <dbReference type="ARBA" id="ARBA00022448"/>
    </source>
</evidence>
<dbReference type="EMBL" id="ATCN01000259">
    <property type="protein sequence ID" value="EPR79427.1"/>
    <property type="molecule type" value="Genomic_DNA"/>
</dbReference>
<evidence type="ECO:0000256" key="5">
    <source>
        <dbReference type="ARBA" id="ARBA00022737"/>
    </source>
</evidence>
<dbReference type="Pfam" id="PF00400">
    <property type="entry name" value="WD40"/>
    <property type="match status" value="1"/>
</dbReference>
<dbReference type="GO" id="GO:0030127">
    <property type="term" value="C:COPII vesicle coat"/>
    <property type="evidence" value="ECO:0007669"/>
    <property type="project" value="TreeGrafter"/>
</dbReference>
<evidence type="ECO:0000256" key="1">
    <source>
        <dbReference type="ARBA" id="ARBA00004567"/>
    </source>
</evidence>
<comment type="subcellular location">
    <subcellularLocation>
        <location evidence="1">Nucleus</location>
        <location evidence="1">Nuclear pore complex</location>
    </subcellularLocation>
</comment>
<dbReference type="Proteomes" id="UP000014978">
    <property type="component" value="Unassembled WGS sequence"/>
</dbReference>
<name>S7WCA6_SPRLO</name>
<keyword evidence="5" id="KW-0677">Repeat</keyword>
<dbReference type="InterPro" id="IPR001680">
    <property type="entry name" value="WD40_rpt"/>
</dbReference>
<dbReference type="GO" id="GO:0090114">
    <property type="term" value="P:COPII-coated vesicle budding"/>
    <property type="evidence" value="ECO:0007669"/>
    <property type="project" value="TreeGrafter"/>
</dbReference>
<organism evidence="12 13">
    <name type="scientific">Spraguea lophii (strain 42_110)</name>
    <name type="common">Microsporidian parasite</name>
    <dbReference type="NCBI Taxonomy" id="1358809"/>
    <lineage>
        <taxon>Eukaryota</taxon>
        <taxon>Fungi</taxon>
        <taxon>Fungi incertae sedis</taxon>
        <taxon>Microsporidia</taxon>
        <taxon>Spragueidae</taxon>
        <taxon>Spraguea</taxon>
    </lineage>
</organism>
<dbReference type="OMA" id="NEWTQSH"/>
<keyword evidence="8" id="KW-0811">Translocation</keyword>
<dbReference type="SMART" id="SM00320">
    <property type="entry name" value="WD40"/>
    <property type="match status" value="4"/>
</dbReference>
<dbReference type="GO" id="GO:0005198">
    <property type="term" value="F:structural molecule activity"/>
    <property type="evidence" value="ECO:0007669"/>
    <property type="project" value="InterPro"/>
</dbReference>
<evidence type="ECO:0000313" key="12">
    <source>
        <dbReference type="EMBL" id="EPR79427.1"/>
    </source>
</evidence>
<keyword evidence="13" id="KW-1185">Reference proteome</keyword>
<evidence type="ECO:0000256" key="7">
    <source>
        <dbReference type="ARBA" id="ARBA00022927"/>
    </source>
</evidence>
<evidence type="ECO:0000256" key="4">
    <source>
        <dbReference type="ARBA" id="ARBA00022574"/>
    </source>
</evidence>
<evidence type="ECO:0000313" key="13">
    <source>
        <dbReference type="Proteomes" id="UP000014978"/>
    </source>
</evidence>
<sequence>MNLQEEQTYYIDTNLTQDKVITSCSDMKIRIYDVKETGLVFINELVAHEAPVTCAIFLGESNMIASVDDKSNLILWKIENGKYIKKLNIKIFSGSTSALSYSGEKEINIYAGCSDGRIRKIILDNTLGYKIEEYYAHNYGVCVISSNNKFIVSGGNDNKIVLWDNKMNKIEEFIDHDNYIRAAVLAPENDFDILCFASCGEDKKCIIYTKEGEEKIKKQIIELDKECYTLAWSKCGFALTVGYGENEVKTFMPNNDGEFKSVDMEKVN</sequence>
<dbReference type="InterPro" id="IPR015943">
    <property type="entry name" value="WD40/YVTN_repeat-like_dom_sf"/>
</dbReference>
<dbReference type="GO" id="GO:0006606">
    <property type="term" value="P:protein import into nucleus"/>
    <property type="evidence" value="ECO:0007669"/>
    <property type="project" value="TreeGrafter"/>
</dbReference>
<evidence type="ECO:0000256" key="6">
    <source>
        <dbReference type="ARBA" id="ARBA00022816"/>
    </source>
</evidence>
<dbReference type="InterPro" id="IPR036322">
    <property type="entry name" value="WD40_repeat_dom_sf"/>
</dbReference>
<feature type="repeat" description="WD" evidence="11">
    <location>
        <begin position="45"/>
        <end position="86"/>
    </location>
</feature>
<dbReference type="GO" id="GO:0031080">
    <property type="term" value="C:nuclear pore outer ring"/>
    <property type="evidence" value="ECO:0007669"/>
    <property type="project" value="TreeGrafter"/>
</dbReference>
<comment type="similarity">
    <text evidence="2">Belongs to the WD repeat SEC13 family.</text>
</comment>
<dbReference type="PANTHER" id="PTHR11024">
    <property type="entry name" value="NUCLEAR PORE COMPLEX PROTEIN SEC13 / SEH1 FAMILY MEMBER"/>
    <property type="match status" value="1"/>
</dbReference>
<dbReference type="AlphaFoldDB" id="S7WCA6"/>
<keyword evidence="10" id="KW-0539">Nucleus</keyword>
<evidence type="ECO:0000256" key="9">
    <source>
        <dbReference type="ARBA" id="ARBA00023132"/>
    </source>
</evidence>
<dbReference type="Gene3D" id="2.130.10.10">
    <property type="entry name" value="YVTN repeat-like/Quinoprotein amine dehydrogenase"/>
    <property type="match status" value="1"/>
</dbReference>
<keyword evidence="7" id="KW-0653">Protein transport</keyword>
<proteinExistence type="inferred from homology"/>
<keyword evidence="6" id="KW-0509">mRNA transport</keyword>
<comment type="caution">
    <text evidence="12">The sequence shown here is derived from an EMBL/GenBank/DDBJ whole genome shotgun (WGS) entry which is preliminary data.</text>
</comment>
<evidence type="ECO:0000256" key="11">
    <source>
        <dbReference type="PROSITE-ProRule" id="PRU00221"/>
    </source>
</evidence>
<keyword evidence="4 11" id="KW-0853">WD repeat</keyword>
<dbReference type="InParanoid" id="S7WCA6"/>
<dbReference type="HOGENOM" id="CLU_032441_0_2_1"/>
<dbReference type="SUPFAM" id="SSF50978">
    <property type="entry name" value="WD40 repeat-like"/>
    <property type="match status" value="1"/>
</dbReference>
<evidence type="ECO:0000256" key="8">
    <source>
        <dbReference type="ARBA" id="ARBA00023010"/>
    </source>
</evidence>